<dbReference type="PANTHER" id="PTHR45661:SF3">
    <property type="entry name" value="IG-LIKE DOMAIN-CONTAINING PROTEIN"/>
    <property type="match status" value="1"/>
</dbReference>
<dbReference type="InterPro" id="IPR032675">
    <property type="entry name" value="LRR_dom_sf"/>
</dbReference>
<dbReference type="PANTHER" id="PTHR45661">
    <property type="entry name" value="SURFACE ANTIGEN"/>
    <property type="match status" value="1"/>
</dbReference>
<reference evidence="2" key="1">
    <citation type="journal article" date="2023" name="Commun. Biol.">
        <title>Genome analysis of Parmales, the sister group of diatoms, reveals the evolutionary specialization of diatoms from phago-mixotrophs to photoautotrophs.</title>
        <authorList>
            <person name="Ban H."/>
            <person name="Sato S."/>
            <person name="Yoshikawa S."/>
            <person name="Yamada K."/>
            <person name="Nakamura Y."/>
            <person name="Ichinomiya M."/>
            <person name="Sato N."/>
            <person name="Blanc-Mathieu R."/>
            <person name="Endo H."/>
            <person name="Kuwata A."/>
            <person name="Ogata H."/>
        </authorList>
    </citation>
    <scope>NUCLEOTIDE SEQUENCE [LARGE SCALE GENOMIC DNA]</scope>
    <source>
        <strain evidence="2">NIES 3699</strain>
    </source>
</reference>
<protein>
    <submittedName>
        <fullName evidence="1">Uncharacterized protein</fullName>
    </submittedName>
</protein>
<keyword evidence="2" id="KW-1185">Reference proteome</keyword>
<gene>
    <name evidence="1" type="ORF">TrVE_jg14198</name>
</gene>
<evidence type="ECO:0000313" key="2">
    <source>
        <dbReference type="Proteomes" id="UP001165160"/>
    </source>
</evidence>
<sequence length="222" mass="25418">MSTNDFRRLFVDFVNLDTLMNIRFLNKAWLKVVEKKLHSIKDQVGSTLIHGGNDLTDNEARARALGKRCSSINRVIFLLNITKIGDRAFQYAENLVIVTIPNGVEIIGEHVFRACSSLTTISFPKSLRSIGRFAFMGCYMLKNIELKHTKLDMIGEEAFRECCKLKSMTIPDSLQKFGCHVFLDCFKLVENFDSDFTGEVDDYSMDVTREVIMQLHRKCVDN</sequence>
<dbReference type="SUPFAM" id="SSF52058">
    <property type="entry name" value="L domain-like"/>
    <property type="match status" value="1"/>
</dbReference>
<accession>A0A9W7FDB5</accession>
<dbReference type="Pfam" id="PF13306">
    <property type="entry name" value="LRR_5"/>
    <property type="match status" value="1"/>
</dbReference>
<proteinExistence type="predicted"/>
<comment type="caution">
    <text evidence="1">The sequence shown here is derived from an EMBL/GenBank/DDBJ whole genome shotgun (WGS) entry which is preliminary data.</text>
</comment>
<dbReference type="AlphaFoldDB" id="A0A9W7FDB5"/>
<evidence type="ECO:0000313" key="1">
    <source>
        <dbReference type="EMBL" id="GMI09983.1"/>
    </source>
</evidence>
<dbReference type="EMBL" id="BRXX01000408">
    <property type="protein sequence ID" value="GMI09983.1"/>
    <property type="molecule type" value="Genomic_DNA"/>
</dbReference>
<dbReference type="Gene3D" id="3.80.10.10">
    <property type="entry name" value="Ribonuclease Inhibitor"/>
    <property type="match status" value="1"/>
</dbReference>
<name>A0A9W7FDB5_9STRA</name>
<organism evidence="1 2">
    <name type="scientific">Triparma verrucosa</name>
    <dbReference type="NCBI Taxonomy" id="1606542"/>
    <lineage>
        <taxon>Eukaryota</taxon>
        <taxon>Sar</taxon>
        <taxon>Stramenopiles</taxon>
        <taxon>Ochrophyta</taxon>
        <taxon>Bolidophyceae</taxon>
        <taxon>Parmales</taxon>
        <taxon>Triparmaceae</taxon>
        <taxon>Triparma</taxon>
    </lineage>
</organism>
<dbReference type="InterPro" id="IPR053139">
    <property type="entry name" value="Surface_bspA-like"/>
</dbReference>
<dbReference type="InterPro" id="IPR026906">
    <property type="entry name" value="LRR_5"/>
</dbReference>
<dbReference type="Proteomes" id="UP001165160">
    <property type="component" value="Unassembled WGS sequence"/>
</dbReference>